<evidence type="ECO:0000313" key="3">
    <source>
        <dbReference type="EMBL" id="QFU99568.1"/>
    </source>
</evidence>
<dbReference type="OrthoDB" id="182039at2"/>
<sequence length="539" mass="54489">MSGAATFEGDPAPAGLTEAFWAYEAALMADDVGALDRLFAPGPETLRGDASGLLVGHDRIAAFRAARGGAPRRTITQVHVRRAADDAALVVAVTRNDAGGVGQQTQLWRRSAAGWQVAAAHVSHTPSGALDPSVWRVAGTPLVAGRPDGPLRGRSVAVKDLFAVAGHAIGAGVPSFLTGRTVEPAHAPAVQALLDAGASVVGIARTDELAYSVAGRNPHYGTPVNPAVPGGLPGGSSNGPATAVALGQADVGLATDTAGSIRVPASYQGLWGLRTTHGAVPRDGLVPLAPRYDTVGWLARDAATLLDVACVGLAGAPQRAGAGRLAVVDLWSAGLEEPVAAAFRDAVAALGPAGFDVDPVAVDVGDLGELYEAFRVTQAFEAWQQHGAWVEAHPGALGTEVAARFAAASRVTADEAAAADRAVTEACDRIEDRAAGRVLLLPSTSSPAPDAAAPSAVVEASRAATLRLTCVAGITGRPAVSAPVLTVDGAPVGLGLVGARDGDLATLALARQVAAALRPARREEATEETTSPRPERMGA</sequence>
<dbReference type="InterPro" id="IPR036928">
    <property type="entry name" value="AS_sf"/>
</dbReference>
<feature type="region of interest" description="Disordered" evidence="1">
    <location>
        <begin position="518"/>
        <end position="539"/>
    </location>
</feature>
<dbReference type="EMBL" id="CP045529">
    <property type="protein sequence ID" value="QFU99568.1"/>
    <property type="molecule type" value="Genomic_DNA"/>
</dbReference>
<evidence type="ECO:0000259" key="2">
    <source>
        <dbReference type="Pfam" id="PF01425"/>
    </source>
</evidence>
<dbReference type="Gene3D" id="3.90.1300.10">
    <property type="entry name" value="Amidase signature (AS) domain"/>
    <property type="match status" value="1"/>
</dbReference>
<dbReference type="KEGG" id="lxl:KDY119_03100"/>
<evidence type="ECO:0000313" key="4">
    <source>
        <dbReference type="Proteomes" id="UP000326702"/>
    </source>
</evidence>
<dbReference type="GO" id="GO:0004040">
    <property type="term" value="F:amidase activity"/>
    <property type="evidence" value="ECO:0007669"/>
    <property type="project" value="UniProtKB-EC"/>
</dbReference>
<reference evidence="3 4" key="1">
    <citation type="submission" date="2019-10" db="EMBL/GenBank/DDBJ databases">
        <title>Genome sequence of Luteimicrobium xylanilyticum HY-24.</title>
        <authorList>
            <person name="Kim D.Y."/>
            <person name="Park H.-Y."/>
        </authorList>
    </citation>
    <scope>NUCLEOTIDE SEQUENCE [LARGE SCALE GENOMIC DNA]</scope>
    <source>
        <strain evidence="3 4">HY-24</strain>
    </source>
</reference>
<dbReference type="Gene3D" id="3.10.450.50">
    <property type="match status" value="1"/>
</dbReference>
<dbReference type="SUPFAM" id="SSF54427">
    <property type="entry name" value="NTF2-like"/>
    <property type="match status" value="1"/>
</dbReference>
<proteinExistence type="predicted"/>
<dbReference type="PANTHER" id="PTHR46310:SF7">
    <property type="entry name" value="AMIDASE 1"/>
    <property type="match status" value="1"/>
</dbReference>
<dbReference type="Proteomes" id="UP000326702">
    <property type="component" value="Chromosome"/>
</dbReference>
<dbReference type="InterPro" id="IPR032710">
    <property type="entry name" value="NTF2-like_dom_sf"/>
</dbReference>
<dbReference type="Pfam" id="PF11533">
    <property type="entry name" value="AtzH-like"/>
    <property type="match status" value="1"/>
</dbReference>
<dbReference type="RefSeq" id="WP_153022509.1">
    <property type="nucleotide sequence ID" value="NZ_BAABIH010000024.1"/>
</dbReference>
<protein>
    <submittedName>
        <fullName evidence="3">Amidase</fullName>
        <ecNumber evidence="3">3.5.1.4</ecNumber>
    </submittedName>
</protein>
<evidence type="ECO:0000256" key="1">
    <source>
        <dbReference type="SAM" id="MobiDB-lite"/>
    </source>
</evidence>
<keyword evidence="3" id="KW-0378">Hydrolase</keyword>
<dbReference type="InterPro" id="IPR024507">
    <property type="entry name" value="AtzH-like"/>
</dbReference>
<accession>A0A5P9QDK5</accession>
<name>A0A5P9QDK5_9MICO</name>
<keyword evidence="4" id="KW-1185">Reference proteome</keyword>
<dbReference type="EC" id="3.5.1.4" evidence="3"/>
<dbReference type="AlphaFoldDB" id="A0A5P9QDK5"/>
<dbReference type="SUPFAM" id="SSF75304">
    <property type="entry name" value="Amidase signature (AS) enzymes"/>
    <property type="match status" value="1"/>
</dbReference>
<dbReference type="Pfam" id="PF01425">
    <property type="entry name" value="Amidase"/>
    <property type="match status" value="1"/>
</dbReference>
<dbReference type="PANTHER" id="PTHR46310">
    <property type="entry name" value="AMIDASE 1"/>
    <property type="match status" value="1"/>
</dbReference>
<organism evidence="3 4">
    <name type="scientific">Luteimicrobium xylanilyticum</name>
    <dbReference type="NCBI Taxonomy" id="1133546"/>
    <lineage>
        <taxon>Bacteria</taxon>
        <taxon>Bacillati</taxon>
        <taxon>Actinomycetota</taxon>
        <taxon>Actinomycetes</taxon>
        <taxon>Micrococcales</taxon>
        <taxon>Luteimicrobium</taxon>
    </lineage>
</organism>
<feature type="domain" description="Amidase" evidence="2">
    <location>
        <begin position="145"/>
        <end position="503"/>
    </location>
</feature>
<dbReference type="InterPro" id="IPR023631">
    <property type="entry name" value="Amidase_dom"/>
</dbReference>
<gene>
    <name evidence="3" type="ORF">KDY119_03100</name>
</gene>